<dbReference type="EMBL" id="CAUYUJ010017104">
    <property type="protein sequence ID" value="CAK0871819.1"/>
    <property type="molecule type" value="Genomic_DNA"/>
</dbReference>
<evidence type="ECO:0000313" key="2">
    <source>
        <dbReference type="EMBL" id="CAK0871819.1"/>
    </source>
</evidence>
<feature type="compositionally biased region" description="Basic and acidic residues" evidence="1">
    <location>
        <begin position="29"/>
        <end position="44"/>
    </location>
</feature>
<reference evidence="2" key="1">
    <citation type="submission" date="2023-10" db="EMBL/GenBank/DDBJ databases">
        <authorList>
            <person name="Chen Y."/>
            <person name="Shah S."/>
            <person name="Dougan E. K."/>
            <person name="Thang M."/>
            <person name="Chan C."/>
        </authorList>
    </citation>
    <scope>NUCLEOTIDE SEQUENCE [LARGE SCALE GENOMIC DNA]</scope>
</reference>
<name>A0ABN9VGB6_9DINO</name>
<accession>A0ABN9VGB6</accession>
<sequence>MFWGPWGPLCDPLRPARFLEALSAGRPAEDLRRAGPPARHDHGLPRRWRGAAEAGRASEARHGARAACSTAVTSLTVRRSAGVRWSFLFEVLAKGTNAFCGVRDLPRGSAACVMCLPHEW</sequence>
<evidence type="ECO:0000256" key="1">
    <source>
        <dbReference type="SAM" id="MobiDB-lite"/>
    </source>
</evidence>
<gene>
    <name evidence="2" type="ORF">PCOR1329_LOCUS57498</name>
</gene>
<comment type="caution">
    <text evidence="2">The sequence shown here is derived from an EMBL/GenBank/DDBJ whole genome shotgun (WGS) entry which is preliminary data.</text>
</comment>
<protein>
    <submittedName>
        <fullName evidence="2">Uncharacterized protein</fullName>
    </submittedName>
</protein>
<feature type="region of interest" description="Disordered" evidence="1">
    <location>
        <begin position="29"/>
        <end position="59"/>
    </location>
</feature>
<evidence type="ECO:0000313" key="3">
    <source>
        <dbReference type="Proteomes" id="UP001189429"/>
    </source>
</evidence>
<proteinExistence type="predicted"/>
<dbReference type="Proteomes" id="UP001189429">
    <property type="component" value="Unassembled WGS sequence"/>
</dbReference>
<keyword evidence="3" id="KW-1185">Reference proteome</keyword>
<organism evidence="2 3">
    <name type="scientific">Prorocentrum cordatum</name>
    <dbReference type="NCBI Taxonomy" id="2364126"/>
    <lineage>
        <taxon>Eukaryota</taxon>
        <taxon>Sar</taxon>
        <taxon>Alveolata</taxon>
        <taxon>Dinophyceae</taxon>
        <taxon>Prorocentrales</taxon>
        <taxon>Prorocentraceae</taxon>
        <taxon>Prorocentrum</taxon>
    </lineage>
</organism>